<protein>
    <submittedName>
        <fullName evidence="1">1,4-dihydropyridine enentioselective esterase</fullName>
    </submittedName>
</protein>
<dbReference type="Proteomes" id="UP000053859">
    <property type="component" value="Unassembled WGS sequence"/>
</dbReference>
<name>A0A0K8PCW9_STRAJ</name>
<reference evidence="1" key="1">
    <citation type="journal article" date="2015" name="Genome Announc.">
        <title>Draft Genome Sequence of Thiostrepton-Producing Streptomyces azureus ATCC 14921.</title>
        <authorList>
            <person name="Sakihara K."/>
            <person name="Maeda J."/>
            <person name="Tashiro K."/>
            <person name="Fujino Y."/>
            <person name="Kuhara S."/>
            <person name="Ohshima T."/>
            <person name="Ogata S."/>
            <person name="Doi K."/>
        </authorList>
    </citation>
    <scope>NUCLEOTIDE SEQUENCE [LARGE SCALE GENOMIC DNA]</scope>
    <source>
        <strain evidence="1">ATCC14921</strain>
    </source>
</reference>
<sequence>MWTFASANTPGARAVAWPLSVVRFRPKLSLTGTAKAGARITVPLSPQGSAAAKGHLKSLTVKASYDGGRIWKPVTAPCTARRPAILT</sequence>
<dbReference type="RefSeq" id="WP_059414498.1">
    <property type="nucleotide sequence ID" value="NZ_DF968195.1"/>
</dbReference>
<dbReference type="EMBL" id="DF968195">
    <property type="protein sequence ID" value="GAP45746.1"/>
    <property type="molecule type" value="Genomic_DNA"/>
</dbReference>
<dbReference type="OrthoDB" id="4328352at2"/>
<evidence type="ECO:0000313" key="1">
    <source>
        <dbReference type="EMBL" id="GAP45746.1"/>
    </source>
</evidence>
<gene>
    <name evidence="1" type="ORF">SAZU_0476</name>
</gene>
<dbReference type="PATRIC" id="fig|146537.3.peg.502"/>
<proteinExistence type="predicted"/>
<evidence type="ECO:0000313" key="2">
    <source>
        <dbReference type="Proteomes" id="UP000053859"/>
    </source>
</evidence>
<organism evidence="1 2">
    <name type="scientific">Streptomyces azureus</name>
    <dbReference type="NCBI Taxonomy" id="146537"/>
    <lineage>
        <taxon>Bacteria</taxon>
        <taxon>Bacillati</taxon>
        <taxon>Actinomycetota</taxon>
        <taxon>Actinomycetes</taxon>
        <taxon>Kitasatosporales</taxon>
        <taxon>Streptomycetaceae</taxon>
        <taxon>Streptomyces</taxon>
    </lineage>
</organism>
<accession>A0A0K8PCW9</accession>
<dbReference type="AlphaFoldDB" id="A0A0K8PCW9"/>
<keyword evidence="2" id="KW-1185">Reference proteome</keyword>